<evidence type="ECO:0000256" key="6">
    <source>
        <dbReference type="PIRNR" id="PIRNR002889"/>
    </source>
</evidence>
<dbReference type="PIRSF" id="PIRSF002889">
    <property type="entry name" value="Rod_FlgB"/>
    <property type="match status" value="1"/>
</dbReference>
<keyword evidence="8" id="KW-0966">Cell projection</keyword>
<dbReference type="GO" id="GO:0030694">
    <property type="term" value="C:bacterial-type flagellum basal body, rod"/>
    <property type="evidence" value="ECO:0007669"/>
    <property type="project" value="InterPro"/>
</dbReference>
<dbReference type="NCBIfam" id="TIGR01396">
    <property type="entry name" value="FlgB"/>
    <property type="match status" value="1"/>
</dbReference>
<dbReference type="InterPro" id="IPR001444">
    <property type="entry name" value="Flag_bb_rod_N"/>
</dbReference>
<dbReference type="RefSeq" id="WP_197995730.1">
    <property type="nucleotide sequence ID" value="NZ_CP036343.1"/>
</dbReference>
<evidence type="ECO:0000256" key="5">
    <source>
        <dbReference type="ARBA" id="ARBA00024934"/>
    </source>
</evidence>
<comment type="similarity">
    <text evidence="2 6">Belongs to the flagella basal body rod proteins family.</text>
</comment>
<evidence type="ECO:0000256" key="1">
    <source>
        <dbReference type="ARBA" id="ARBA00004117"/>
    </source>
</evidence>
<comment type="subcellular location">
    <subcellularLocation>
        <location evidence="1 6">Bacterial flagellum basal body</location>
    </subcellularLocation>
</comment>
<comment type="function">
    <text evidence="5 6">Structural component of flagellum, the bacterial motility apparatus. Part of the rod structure of flagellar basal body.</text>
</comment>
<evidence type="ECO:0000256" key="4">
    <source>
        <dbReference type="ARBA" id="ARBA00023143"/>
    </source>
</evidence>
<name>A0A517V9S9_9PLAN</name>
<evidence type="ECO:0000256" key="2">
    <source>
        <dbReference type="ARBA" id="ARBA00009677"/>
    </source>
</evidence>
<keyword evidence="8" id="KW-0282">Flagellum</keyword>
<dbReference type="KEGG" id="gax:Pan161_13600"/>
<keyword evidence="4 6" id="KW-0975">Bacterial flagellum</keyword>
<dbReference type="Pfam" id="PF00460">
    <property type="entry name" value="Flg_bb_rod"/>
    <property type="match status" value="1"/>
</dbReference>
<evidence type="ECO:0000313" key="9">
    <source>
        <dbReference type="Proteomes" id="UP000316855"/>
    </source>
</evidence>
<feature type="domain" description="Flagellar basal body rod protein N-terminal" evidence="7">
    <location>
        <begin position="23"/>
        <end position="41"/>
    </location>
</feature>
<dbReference type="AlphaFoldDB" id="A0A517V9S9"/>
<evidence type="ECO:0000313" key="8">
    <source>
        <dbReference type="EMBL" id="QDT89728.1"/>
    </source>
</evidence>
<comment type="subunit">
    <text evidence="6">The basal body constitutes a major portion of the flagellar organelle and consists of a number of rings mounted on a central rod.</text>
</comment>
<keyword evidence="9" id="KW-1185">Reference proteome</keyword>
<dbReference type="EMBL" id="CP036343">
    <property type="protein sequence ID" value="QDT89728.1"/>
    <property type="molecule type" value="Genomic_DNA"/>
</dbReference>
<dbReference type="InterPro" id="IPR006300">
    <property type="entry name" value="FlgB"/>
</dbReference>
<proteinExistence type="inferred from homology"/>
<sequence>MIDQIINSNAIPLLEKMAAFSERRQDVLAGNIANIDTPSYKMRDLPVQEFQQALRDAVVLKENAADPISHSSLAMPVTLEKPKSVEAQLEDLFPRSLFQAREATPQNLTFQDANNRSVESQMMQMTKNSMMQQFAVEVMMAQMNQLLTVISERA</sequence>
<organism evidence="8 9">
    <name type="scientific">Gimesia algae</name>
    <dbReference type="NCBI Taxonomy" id="2527971"/>
    <lineage>
        <taxon>Bacteria</taxon>
        <taxon>Pseudomonadati</taxon>
        <taxon>Planctomycetota</taxon>
        <taxon>Planctomycetia</taxon>
        <taxon>Planctomycetales</taxon>
        <taxon>Planctomycetaceae</taxon>
        <taxon>Gimesia</taxon>
    </lineage>
</organism>
<evidence type="ECO:0000259" key="7">
    <source>
        <dbReference type="Pfam" id="PF00460"/>
    </source>
</evidence>
<keyword evidence="8" id="KW-0969">Cilium</keyword>
<evidence type="ECO:0000256" key="3">
    <source>
        <dbReference type="ARBA" id="ARBA00014376"/>
    </source>
</evidence>
<accession>A0A517V9S9</accession>
<dbReference type="GO" id="GO:0071973">
    <property type="term" value="P:bacterial-type flagellum-dependent cell motility"/>
    <property type="evidence" value="ECO:0007669"/>
    <property type="project" value="InterPro"/>
</dbReference>
<gene>
    <name evidence="8" type="ORF">Pan161_13600</name>
</gene>
<dbReference type="Proteomes" id="UP000316855">
    <property type="component" value="Chromosome"/>
</dbReference>
<reference evidence="8 9" key="1">
    <citation type="submission" date="2019-02" db="EMBL/GenBank/DDBJ databases">
        <title>Deep-cultivation of Planctomycetes and their phenomic and genomic characterization uncovers novel biology.</title>
        <authorList>
            <person name="Wiegand S."/>
            <person name="Jogler M."/>
            <person name="Boedeker C."/>
            <person name="Pinto D."/>
            <person name="Vollmers J."/>
            <person name="Rivas-Marin E."/>
            <person name="Kohn T."/>
            <person name="Peeters S.H."/>
            <person name="Heuer A."/>
            <person name="Rast P."/>
            <person name="Oberbeckmann S."/>
            <person name="Bunk B."/>
            <person name="Jeske O."/>
            <person name="Meyerdierks A."/>
            <person name="Storesund J.E."/>
            <person name="Kallscheuer N."/>
            <person name="Luecker S."/>
            <person name="Lage O.M."/>
            <person name="Pohl T."/>
            <person name="Merkel B.J."/>
            <person name="Hornburger P."/>
            <person name="Mueller R.-W."/>
            <person name="Bruemmer F."/>
            <person name="Labrenz M."/>
            <person name="Spormann A.M."/>
            <person name="Op den Camp H."/>
            <person name="Overmann J."/>
            <person name="Amann R."/>
            <person name="Jetten M.S.M."/>
            <person name="Mascher T."/>
            <person name="Medema M.H."/>
            <person name="Devos D.P."/>
            <person name="Kaster A.-K."/>
            <person name="Ovreas L."/>
            <person name="Rohde M."/>
            <person name="Galperin M.Y."/>
            <person name="Jogler C."/>
        </authorList>
    </citation>
    <scope>NUCLEOTIDE SEQUENCE [LARGE SCALE GENOMIC DNA]</scope>
    <source>
        <strain evidence="8 9">Pan161</strain>
    </source>
</reference>
<protein>
    <recommendedName>
        <fullName evidence="3 6">Flagellar basal body rod protein FlgB</fullName>
    </recommendedName>
</protein>